<name>A0A1I1VR15_9BACT</name>
<keyword evidence="3 5" id="KW-0472">Membrane</keyword>
<proteinExistence type="inferred from homology"/>
<keyword evidence="5" id="KW-0812">Transmembrane</keyword>
<evidence type="ECO:0000313" key="8">
    <source>
        <dbReference type="Proteomes" id="UP000199400"/>
    </source>
</evidence>
<feature type="transmembrane region" description="Helical" evidence="5">
    <location>
        <begin position="26"/>
        <end position="47"/>
    </location>
</feature>
<dbReference type="GO" id="GO:0072659">
    <property type="term" value="P:protein localization to plasma membrane"/>
    <property type="evidence" value="ECO:0007669"/>
    <property type="project" value="TreeGrafter"/>
</dbReference>
<evidence type="ECO:0000256" key="1">
    <source>
        <dbReference type="ARBA" id="ARBA00004167"/>
    </source>
</evidence>
<dbReference type="Pfam" id="PF01145">
    <property type="entry name" value="Band_7"/>
    <property type="match status" value="1"/>
</dbReference>
<reference evidence="8" key="1">
    <citation type="submission" date="2016-10" db="EMBL/GenBank/DDBJ databases">
        <authorList>
            <person name="Varghese N."/>
            <person name="Submissions S."/>
        </authorList>
    </citation>
    <scope>NUCLEOTIDE SEQUENCE [LARGE SCALE GENOMIC DNA]</scope>
    <source>
        <strain evidence="8">ATCC 25963</strain>
    </source>
</reference>
<dbReference type="InterPro" id="IPR001107">
    <property type="entry name" value="Band_7"/>
</dbReference>
<evidence type="ECO:0000256" key="3">
    <source>
        <dbReference type="ARBA" id="ARBA00023136"/>
    </source>
</evidence>
<dbReference type="RefSeq" id="WP_100792829.1">
    <property type="nucleotide sequence ID" value="NZ_FOMX01000005.1"/>
</dbReference>
<dbReference type="InterPro" id="IPR027705">
    <property type="entry name" value="Flotillin_fam"/>
</dbReference>
<evidence type="ECO:0000256" key="5">
    <source>
        <dbReference type="SAM" id="Phobius"/>
    </source>
</evidence>
<organism evidence="7 8">
    <name type="scientific">Nannocystis exedens</name>
    <dbReference type="NCBI Taxonomy" id="54"/>
    <lineage>
        <taxon>Bacteria</taxon>
        <taxon>Pseudomonadati</taxon>
        <taxon>Myxococcota</taxon>
        <taxon>Polyangia</taxon>
        <taxon>Nannocystales</taxon>
        <taxon>Nannocystaceae</taxon>
        <taxon>Nannocystis</taxon>
    </lineage>
</organism>
<evidence type="ECO:0000256" key="4">
    <source>
        <dbReference type="SAM" id="Coils"/>
    </source>
</evidence>
<dbReference type="GO" id="GO:0002020">
    <property type="term" value="F:protease binding"/>
    <property type="evidence" value="ECO:0007669"/>
    <property type="project" value="TreeGrafter"/>
</dbReference>
<dbReference type="OrthoDB" id="9786220at2"/>
<dbReference type="SMART" id="SM00244">
    <property type="entry name" value="PHB"/>
    <property type="match status" value="1"/>
</dbReference>
<dbReference type="InterPro" id="IPR036013">
    <property type="entry name" value="Band_7/SPFH_dom_sf"/>
</dbReference>
<evidence type="ECO:0000256" key="2">
    <source>
        <dbReference type="ARBA" id="ARBA00007161"/>
    </source>
</evidence>
<protein>
    <submittedName>
        <fullName evidence="7">Flotillin</fullName>
    </submittedName>
</protein>
<keyword evidence="8" id="KW-1185">Reference proteome</keyword>
<dbReference type="Gene3D" id="3.30.479.30">
    <property type="entry name" value="Band 7 domain"/>
    <property type="match status" value="1"/>
</dbReference>
<dbReference type="PANTHER" id="PTHR13806">
    <property type="entry name" value="FLOTILLIN-RELATED"/>
    <property type="match status" value="1"/>
</dbReference>
<dbReference type="GO" id="GO:0005886">
    <property type="term" value="C:plasma membrane"/>
    <property type="evidence" value="ECO:0007669"/>
    <property type="project" value="TreeGrafter"/>
</dbReference>
<dbReference type="PANTHER" id="PTHR13806:SF46">
    <property type="entry name" value="FLOTILLIN-1-RELATED"/>
    <property type="match status" value="1"/>
</dbReference>
<dbReference type="CDD" id="cd03399">
    <property type="entry name" value="SPFH_flotillin"/>
    <property type="match status" value="1"/>
</dbReference>
<sequence length="457" mass="49093">MNPSLTYLAFAPAVESTFEALTQNVAGQVLVGGLGTGLGLLLFFLLVKNFLYICHPNEALIFTGRKRVKDGVDLGPLVILGRGVVGQAPEYHGCGKGSAWRLPVLEVVDRLDMSAMSIDVYVQNAYSAGNIPLKIHAIANVKISPDPRLIRNAIERFLGRSTQEVMQVARQTLEGALREVLAQMTPEAVNHDRLEFANNLAKSAQDDLDKLGLQLDTLKIQHVSDETGYLDSLGRPQIAAVLRDAEKAESQAQQEISEAQAQANQRAEVAKAAAETAILVKRNELSKIRAELEGRASAVEREAEAAAKTARAAAEQELQSVRSELEQKRLMAEVIIPAEVDRAARLLLAKGDAAPTIENGAAVAEVLRLTSEAWQTMGPQAREIYVIQHLEELLAAVLQPIEKLKIREVAALDPGDGSAISSYAASYPRAVASVLSALRETTGVDVPAILAGKAGAQ</sequence>
<comment type="similarity">
    <text evidence="2">Belongs to the band 7/mec-2 family. Flotillin subfamily.</text>
</comment>
<comment type="subcellular location">
    <subcellularLocation>
        <location evidence="1">Membrane</location>
        <topology evidence="1">Single-pass membrane protein</topology>
    </subcellularLocation>
</comment>
<evidence type="ECO:0000259" key="6">
    <source>
        <dbReference type="SMART" id="SM00244"/>
    </source>
</evidence>
<dbReference type="Proteomes" id="UP000199400">
    <property type="component" value="Unassembled WGS sequence"/>
</dbReference>
<dbReference type="AlphaFoldDB" id="A0A1I1VR15"/>
<feature type="domain" description="Band 7" evidence="6">
    <location>
        <begin position="49"/>
        <end position="237"/>
    </location>
</feature>
<dbReference type="STRING" id="54.SAMN02745121_01692"/>
<accession>A0A1I1VR15</accession>
<keyword evidence="5" id="KW-1133">Transmembrane helix</keyword>
<dbReference type="EMBL" id="FOMX01000005">
    <property type="protein sequence ID" value="SFD82950.1"/>
    <property type="molecule type" value="Genomic_DNA"/>
</dbReference>
<keyword evidence="4" id="KW-0175">Coiled coil</keyword>
<gene>
    <name evidence="7" type="ORF">SAMN02745121_01692</name>
</gene>
<evidence type="ECO:0000313" key="7">
    <source>
        <dbReference type="EMBL" id="SFD82950.1"/>
    </source>
</evidence>
<dbReference type="SUPFAM" id="SSF117892">
    <property type="entry name" value="Band 7/SPFH domain"/>
    <property type="match status" value="1"/>
</dbReference>
<feature type="coiled-coil region" evidence="4">
    <location>
        <begin position="194"/>
        <end position="331"/>
    </location>
</feature>